<comment type="catalytic activity">
    <reaction evidence="14">
        <text>Ca(2+)(in) = Ca(2+)(out)</text>
        <dbReference type="Rhea" id="RHEA:29671"/>
        <dbReference type="ChEBI" id="CHEBI:29108"/>
    </reaction>
</comment>
<feature type="compositionally biased region" description="Low complexity" evidence="16">
    <location>
        <begin position="795"/>
        <end position="814"/>
    </location>
</feature>
<dbReference type="Gene3D" id="1.10.287.70">
    <property type="match status" value="1"/>
</dbReference>
<organism evidence="19 21">
    <name type="scientific">Microcaecilia unicolor</name>
    <dbReference type="NCBI Taxonomy" id="1415580"/>
    <lineage>
        <taxon>Eukaryota</taxon>
        <taxon>Metazoa</taxon>
        <taxon>Chordata</taxon>
        <taxon>Craniata</taxon>
        <taxon>Vertebrata</taxon>
        <taxon>Euteleostomi</taxon>
        <taxon>Amphibia</taxon>
        <taxon>Gymnophiona</taxon>
        <taxon>Siphonopidae</taxon>
        <taxon>Microcaecilia</taxon>
    </lineage>
</organism>
<dbReference type="RefSeq" id="XP_030078287.1">
    <property type="nucleotide sequence ID" value="XM_030222427.1"/>
</dbReference>
<sequence length="814" mass="92589">MPKSDSESDSDSDSNSEQQEPTNRNKFSLEAHDKDSLPPRSKDSKDDDDKRKAPMESPYQPESNCFPEIIGFNLDFLETIEVNGNKDPSAEPKDVYNRKRIFDAVVKEDIEDLGGLFDYLHRTMKLLINSEYRDPVTGKTCLLKAMLNLKNGENKTIPLLLDIAKKTGKLEELVNAGFTDQRYKGQTALHIAVERRNLDLVKLLMKNGADVHAKADGDLFRKKKKGISFYFGELPLSLAACTNQPNIVRYLLDNPYRRANIAERDYEGNTVLHALVMVADNTEHNTRFVISMYDDILMTAAKSNPTLKLEEITNCNGLTPLKLAAKTGKIEIFKHILQREITDPQCRHLSRKFTEWTYGPVSSSIYDLTSVDTSEKNSVLEIIAFSGDTPNGPEMVILEPLNNLLQEKWDRFAKQIFFIKFLLYVAYMIIFTLVAYHRPLTGQPPFPVEQTSQGRLRFVGEILVMLGGIYFFIAQIVYFLKRRLKRQLSLRMVLIDGYCEALFFFQSAVLLLSGVIYLAGHEEYVALMVLSLVAGWMNMLYYTRGFQLTGIYSVMIQKTILRDILRFLFVYIVFLFGFAAALVTLNGGAPAETGNSTSTNDDRGNYGGLYITTLELFKFTIGMGDLEFNENLKFKHLFMFLLILYVVLTYILLLNMLIALMNDTVSKVSKESKSIWKLQRAVTILNIENCLPQFVRKKLRSGSIIKVGKSPDGKDDERLCFRVEEMNWCDWNRDLGFLHEAPDYYEESSQSSSDDSGISPRRAKSWKNPLAWLKSMEQDQDTEEKVHLNSVSVIPSEESPGTETTTSPTDAQKA</sequence>
<dbReference type="PANTHER" id="PTHR10582">
    <property type="entry name" value="TRANSIENT RECEPTOR POTENTIAL ION CHANNEL PROTEIN"/>
    <property type="match status" value="1"/>
</dbReference>
<dbReference type="InterPro" id="IPR008348">
    <property type="entry name" value="TrpV4"/>
</dbReference>
<dbReference type="PANTHER" id="PTHR10582:SF5">
    <property type="entry name" value="TRANSIENT RECEPTOR POTENTIAL CATION CHANNEL SUBFAMILY V MEMBER 2"/>
    <property type="match status" value="1"/>
</dbReference>
<dbReference type="InterPro" id="IPR002110">
    <property type="entry name" value="Ankyrin_rpt"/>
</dbReference>
<keyword evidence="4" id="KW-0109">Calcium transport</keyword>
<keyword evidence="2" id="KW-0813">Transport</keyword>
<accession>A0A6P7ZMT6</accession>
<keyword evidence="7" id="KW-0677">Repeat</keyword>
<evidence type="ECO:0000256" key="17">
    <source>
        <dbReference type="SAM" id="Phobius"/>
    </source>
</evidence>
<evidence type="ECO:0000256" key="15">
    <source>
        <dbReference type="PROSITE-ProRule" id="PRU00023"/>
    </source>
</evidence>
<dbReference type="SUPFAM" id="SSF48403">
    <property type="entry name" value="Ankyrin repeat"/>
    <property type="match status" value="1"/>
</dbReference>
<feature type="transmembrane region" description="Helical" evidence="17">
    <location>
        <begin position="637"/>
        <end position="660"/>
    </location>
</feature>
<dbReference type="Gene3D" id="1.25.40.20">
    <property type="entry name" value="Ankyrin repeat-containing domain"/>
    <property type="match status" value="1"/>
</dbReference>
<evidence type="ECO:0000256" key="14">
    <source>
        <dbReference type="ARBA" id="ARBA00036634"/>
    </source>
</evidence>
<dbReference type="SMART" id="SM00248">
    <property type="entry name" value="ANK"/>
    <property type="match status" value="4"/>
</dbReference>
<evidence type="ECO:0000313" key="20">
    <source>
        <dbReference type="RefSeq" id="XP_030078287.1"/>
    </source>
</evidence>
<dbReference type="KEGG" id="muo:115482552"/>
<dbReference type="InterPro" id="IPR036770">
    <property type="entry name" value="Ankyrin_rpt-contain_sf"/>
</dbReference>
<dbReference type="GeneID" id="115482552"/>
<gene>
    <name evidence="20 21" type="primary">LOC115482552</name>
</gene>
<reference evidence="20 21" key="1">
    <citation type="submission" date="2025-04" db="UniProtKB">
        <authorList>
            <consortium name="RefSeq"/>
        </authorList>
    </citation>
    <scope>IDENTIFICATION</scope>
</reference>
<keyword evidence="13" id="KW-0407">Ion channel</keyword>
<feature type="transmembrane region" description="Helical" evidence="17">
    <location>
        <begin position="456"/>
        <end position="480"/>
    </location>
</feature>
<dbReference type="PRINTS" id="PR01769">
    <property type="entry name" value="VRL2RECEPTOR"/>
</dbReference>
<keyword evidence="19" id="KW-1185">Reference proteome</keyword>
<dbReference type="InterPro" id="IPR008347">
    <property type="entry name" value="TrpV1-4"/>
</dbReference>
<dbReference type="Pfam" id="PF12796">
    <property type="entry name" value="Ank_2"/>
    <property type="match status" value="1"/>
</dbReference>
<feature type="domain" description="Ion transport" evidence="18">
    <location>
        <begin position="421"/>
        <end position="672"/>
    </location>
</feature>
<dbReference type="FunFam" id="1.25.40.20:FF:000018">
    <property type="entry name" value="Transient receptor potential cation channel subfamily V member 1"/>
    <property type="match status" value="1"/>
</dbReference>
<feature type="region of interest" description="Disordered" evidence="16">
    <location>
        <begin position="775"/>
        <end position="814"/>
    </location>
</feature>
<dbReference type="GO" id="GO:0005262">
    <property type="term" value="F:calcium channel activity"/>
    <property type="evidence" value="ECO:0007669"/>
    <property type="project" value="UniProtKB-KW"/>
</dbReference>
<feature type="transmembrane region" description="Helical" evidence="17">
    <location>
        <begin position="417"/>
        <end position="436"/>
    </location>
</feature>
<evidence type="ECO:0000256" key="2">
    <source>
        <dbReference type="ARBA" id="ARBA00022448"/>
    </source>
</evidence>
<evidence type="ECO:0000256" key="9">
    <source>
        <dbReference type="ARBA" id="ARBA00022989"/>
    </source>
</evidence>
<dbReference type="GO" id="GO:0005886">
    <property type="term" value="C:plasma membrane"/>
    <property type="evidence" value="ECO:0007669"/>
    <property type="project" value="UniProtKB-SubCell"/>
</dbReference>
<evidence type="ECO:0000256" key="12">
    <source>
        <dbReference type="ARBA" id="ARBA00023136"/>
    </source>
</evidence>
<dbReference type="NCBIfam" id="TIGR00870">
    <property type="entry name" value="trp"/>
    <property type="match status" value="1"/>
</dbReference>
<dbReference type="InterPro" id="IPR005821">
    <property type="entry name" value="Ion_trans_dom"/>
</dbReference>
<keyword evidence="11" id="KW-0406">Ion transport</keyword>
<dbReference type="Pfam" id="PF00520">
    <property type="entry name" value="Ion_trans"/>
    <property type="match status" value="1"/>
</dbReference>
<protein>
    <submittedName>
        <fullName evidence="20 21">Transient receptor potential cation channel subfamily V member 1-like</fullName>
    </submittedName>
</protein>
<evidence type="ECO:0000256" key="3">
    <source>
        <dbReference type="ARBA" id="ARBA00022475"/>
    </source>
</evidence>
<dbReference type="OrthoDB" id="533508at2759"/>
<feature type="transmembrane region" description="Helical" evidence="17">
    <location>
        <begin position="525"/>
        <end position="543"/>
    </location>
</feature>
<dbReference type="InterPro" id="IPR024862">
    <property type="entry name" value="TRPV"/>
</dbReference>
<dbReference type="GO" id="GO:0098703">
    <property type="term" value="P:calcium ion import across plasma membrane"/>
    <property type="evidence" value="ECO:0007669"/>
    <property type="project" value="TreeGrafter"/>
</dbReference>
<keyword evidence="9 17" id="KW-1133">Transmembrane helix</keyword>
<keyword evidence="10 15" id="KW-0040">ANK repeat</keyword>
<evidence type="ECO:0000256" key="16">
    <source>
        <dbReference type="SAM" id="MobiDB-lite"/>
    </source>
</evidence>
<feature type="transmembrane region" description="Helical" evidence="17">
    <location>
        <begin position="564"/>
        <end position="585"/>
    </location>
</feature>
<dbReference type="Proteomes" id="UP000515156">
    <property type="component" value="Chromosome 13"/>
</dbReference>
<feature type="compositionally biased region" description="Basic and acidic residues" evidence="16">
    <location>
        <begin position="27"/>
        <end position="54"/>
    </location>
</feature>
<evidence type="ECO:0000313" key="19">
    <source>
        <dbReference type="Proteomes" id="UP000515156"/>
    </source>
</evidence>
<keyword evidence="12 17" id="KW-0472">Membrane</keyword>
<keyword evidence="5" id="KW-0107">Calcium channel</keyword>
<name>A0A6P7ZMT6_9AMPH</name>
<feature type="repeat" description="ANK" evidence="15">
    <location>
        <begin position="184"/>
        <end position="216"/>
    </location>
</feature>
<dbReference type="PRINTS" id="PR01768">
    <property type="entry name" value="TRPVRECEPTOR"/>
</dbReference>
<feature type="transmembrane region" description="Helical" evidence="17">
    <location>
        <begin position="501"/>
        <end position="519"/>
    </location>
</feature>
<evidence type="ECO:0000259" key="18">
    <source>
        <dbReference type="Pfam" id="PF00520"/>
    </source>
</evidence>
<feature type="region of interest" description="Disordered" evidence="16">
    <location>
        <begin position="1"/>
        <end position="65"/>
    </location>
</feature>
<keyword evidence="8" id="KW-0106">Calcium</keyword>
<dbReference type="PROSITE" id="PS50088">
    <property type="entry name" value="ANK_REPEAT"/>
    <property type="match status" value="2"/>
</dbReference>
<evidence type="ECO:0000256" key="7">
    <source>
        <dbReference type="ARBA" id="ARBA00022737"/>
    </source>
</evidence>
<evidence type="ECO:0000256" key="1">
    <source>
        <dbReference type="ARBA" id="ARBA00004651"/>
    </source>
</evidence>
<comment type="subcellular location">
    <subcellularLocation>
        <location evidence="1">Cell membrane</location>
        <topology evidence="1">Multi-pass membrane protein</topology>
    </subcellularLocation>
</comment>
<evidence type="ECO:0000256" key="6">
    <source>
        <dbReference type="ARBA" id="ARBA00022692"/>
    </source>
</evidence>
<evidence type="ECO:0000256" key="10">
    <source>
        <dbReference type="ARBA" id="ARBA00023043"/>
    </source>
</evidence>
<evidence type="ECO:0000256" key="8">
    <source>
        <dbReference type="ARBA" id="ARBA00022837"/>
    </source>
</evidence>
<feature type="repeat" description="ANK" evidence="15">
    <location>
        <begin position="316"/>
        <end position="339"/>
    </location>
</feature>
<dbReference type="PROSITE" id="PS50297">
    <property type="entry name" value="ANK_REP_REGION"/>
    <property type="match status" value="2"/>
</dbReference>
<dbReference type="AlphaFoldDB" id="A0A6P7ZMT6"/>
<proteinExistence type="predicted"/>
<evidence type="ECO:0000256" key="4">
    <source>
        <dbReference type="ARBA" id="ARBA00022568"/>
    </source>
</evidence>
<keyword evidence="3" id="KW-1003">Cell membrane</keyword>
<evidence type="ECO:0000256" key="11">
    <source>
        <dbReference type="ARBA" id="ARBA00023065"/>
    </source>
</evidence>
<evidence type="ECO:0000313" key="21">
    <source>
        <dbReference type="RefSeq" id="XP_030078288.1"/>
    </source>
</evidence>
<evidence type="ECO:0000256" key="13">
    <source>
        <dbReference type="ARBA" id="ARBA00023303"/>
    </source>
</evidence>
<keyword evidence="6 17" id="KW-0812">Transmembrane</keyword>
<dbReference type="RefSeq" id="XP_030078288.1">
    <property type="nucleotide sequence ID" value="XM_030222428.1"/>
</dbReference>
<evidence type="ECO:0000256" key="5">
    <source>
        <dbReference type="ARBA" id="ARBA00022673"/>
    </source>
</evidence>